<sequence>MPTLHWVGKDKVVNHHHDVAFRLLDKKYEFKADASAPPNSGDNRIIHGDNLEVLKSLLPEFEGKVNCIYIDPPYNTGNEGWVYNDAVNDPKMRRWLGNVVGKEGEDLSRHDKWLCMIYPRLKLLHRLLDSSGVIFVSLDENEINHFRLLMNDIFGEANFLAQIIVQSNKRGQTYKQIAKTHEYLLCFGKSSLSELGELSTEGTNLPNKDKFGPYSARELRNRNPKFGRFNRPNLFYPIYVRPGEVDEEGNYFASLEKHADSIAIEPFNSEGIESCWRWGDPKVKKATEPSTTQYLFARQTREGGWRVFEKYRKESVKAKSIWFDTKYISEQGTTELGRLGLGQAFEFPKPVDLIVDCLELCDNDEAIVLDSFAGSGTTAQAVLKSNAQDGGSRKFILCETMDYAETVTAERVRRVINGFGENAKGAALGGSFSFYELGPALFNEEKNLNEEVGEAAIREYVAYTENIPPEEKVDQNVGRPASKISPYALGATETALWIFYYERARVTTLNLDFLASLNINALLAAGGRRPELFVIYADKCALDKDFLYSHGITFKRIPRDITRF</sequence>
<keyword evidence="4 8" id="KW-0808">Transferase</keyword>
<evidence type="ECO:0000256" key="1">
    <source>
        <dbReference type="ARBA" id="ARBA00006594"/>
    </source>
</evidence>
<protein>
    <recommendedName>
        <fullName evidence="2">site-specific DNA-methyltransferase (adenine-specific)</fullName>
        <ecNumber evidence="2">2.1.1.72</ecNumber>
    </recommendedName>
</protein>
<feature type="domain" description="DNA methylase N-4/N-6" evidence="7">
    <location>
        <begin position="65"/>
        <end position="404"/>
    </location>
</feature>
<dbReference type="PIRSF" id="PIRSF015855">
    <property type="entry name" value="TypeIII_Mtase_mKpnI"/>
    <property type="match status" value="1"/>
</dbReference>
<keyword evidence="9" id="KW-1185">Reference proteome</keyword>
<keyword evidence="5" id="KW-0949">S-adenosyl-L-methionine</keyword>
<dbReference type="InterPro" id="IPR002052">
    <property type="entry name" value="DNA_methylase_N6_adenine_CS"/>
</dbReference>
<comment type="caution">
    <text evidence="8">The sequence shown here is derived from an EMBL/GenBank/DDBJ whole genome shotgun (WGS) entry which is preliminary data.</text>
</comment>
<dbReference type="Gene3D" id="3.40.50.150">
    <property type="entry name" value="Vaccinia Virus protein VP39"/>
    <property type="match status" value="1"/>
</dbReference>
<keyword evidence="3 8" id="KW-0489">Methyltransferase</keyword>
<accession>A0ABU8XCI8</accession>
<name>A0ABU8XCI8_9BURK</name>
<evidence type="ECO:0000259" key="7">
    <source>
        <dbReference type="Pfam" id="PF01555"/>
    </source>
</evidence>
<dbReference type="InterPro" id="IPR002941">
    <property type="entry name" value="DNA_methylase_N4/N6"/>
</dbReference>
<proteinExistence type="inferred from homology"/>
<dbReference type="PROSITE" id="PS00092">
    <property type="entry name" value="N6_MTASE"/>
    <property type="match status" value="1"/>
</dbReference>
<comment type="catalytic activity">
    <reaction evidence="6">
        <text>a 2'-deoxyadenosine in DNA + S-adenosyl-L-methionine = an N(6)-methyl-2'-deoxyadenosine in DNA + S-adenosyl-L-homocysteine + H(+)</text>
        <dbReference type="Rhea" id="RHEA:15197"/>
        <dbReference type="Rhea" id="RHEA-COMP:12418"/>
        <dbReference type="Rhea" id="RHEA-COMP:12419"/>
        <dbReference type="ChEBI" id="CHEBI:15378"/>
        <dbReference type="ChEBI" id="CHEBI:57856"/>
        <dbReference type="ChEBI" id="CHEBI:59789"/>
        <dbReference type="ChEBI" id="CHEBI:90615"/>
        <dbReference type="ChEBI" id="CHEBI:90616"/>
        <dbReference type="EC" id="2.1.1.72"/>
    </reaction>
</comment>
<evidence type="ECO:0000313" key="9">
    <source>
        <dbReference type="Proteomes" id="UP001367030"/>
    </source>
</evidence>
<evidence type="ECO:0000256" key="3">
    <source>
        <dbReference type="ARBA" id="ARBA00022603"/>
    </source>
</evidence>
<evidence type="ECO:0000313" key="8">
    <source>
        <dbReference type="EMBL" id="MEJ8856357.1"/>
    </source>
</evidence>
<dbReference type="GO" id="GO:0008168">
    <property type="term" value="F:methyltransferase activity"/>
    <property type="evidence" value="ECO:0007669"/>
    <property type="project" value="UniProtKB-KW"/>
</dbReference>
<dbReference type="GO" id="GO:0032259">
    <property type="term" value="P:methylation"/>
    <property type="evidence" value="ECO:0007669"/>
    <property type="project" value="UniProtKB-KW"/>
</dbReference>
<comment type="similarity">
    <text evidence="1">Belongs to the N(4)/N(6)-methyltransferase family.</text>
</comment>
<evidence type="ECO:0000256" key="2">
    <source>
        <dbReference type="ARBA" id="ARBA00011900"/>
    </source>
</evidence>
<dbReference type="Pfam" id="PF01555">
    <property type="entry name" value="N6_N4_Mtase"/>
    <property type="match status" value="1"/>
</dbReference>
<dbReference type="InterPro" id="IPR029063">
    <property type="entry name" value="SAM-dependent_MTases_sf"/>
</dbReference>
<reference evidence="8 9" key="1">
    <citation type="submission" date="2024-03" db="EMBL/GenBank/DDBJ databases">
        <title>Novel species of the genus Variovorax.</title>
        <authorList>
            <person name="Liu Q."/>
            <person name="Xin Y.-H."/>
        </authorList>
    </citation>
    <scope>NUCLEOTIDE SEQUENCE [LARGE SCALE GENOMIC DNA]</scope>
    <source>
        <strain evidence="8 9">KACC 18901</strain>
    </source>
</reference>
<dbReference type="InterPro" id="IPR002295">
    <property type="entry name" value="N4/N6-MTase_EcoPI_Mod-like"/>
</dbReference>
<dbReference type="PRINTS" id="PR00506">
    <property type="entry name" value="D21N6MTFRASE"/>
</dbReference>
<dbReference type="RefSeq" id="WP_340336437.1">
    <property type="nucleotide sequence ID" value="NZ_JBBKZS010000007.1"/>
</dbReference>
<evidence type="ECO:0000256" key="5">
    <source>
        <dbReference type="ARBA" id="ARBA00022691"/>
    </source>
</evidence>
<dbReference type="Proteomes" id="UP001367030">
    <property type="component" value="Unassembled WGS sequence"/>
</dbReference>
<gene>
    <name evidence="8" type="ORF">WKW79_17385</name>
</gene>
<dbReference type="SUPFAM" id="SSF53335">
    <property type="entry name" value="S-adenosyl-L-methionine-dependent methyltransferases"/>
    <property type="match status" value="1"/>
</dbReference>
<organism evidence="8 9">
    <name type="scientific">Variovorax robiniae</name>
    <dbReference type="NCBI Taxonomy" id="1836199"/>
    <lineage>
        <taxon>Bacteria</taxon>
        <taxon>Pseudomonadati</taxon>
        <taxon>Pseudomonadota</taxon>
        <taxon>Betaproteobacteria</taxon>
        <taxon>Burkholderiales</taxon>
        <taxon>Comamonadaceae</taxon>
        <taxon>Variovorax</taxon>
    </lineage>
</organism>
<evidence type="ECO:0000256" key="4">
    <source>
        <dbReference type="ARBA" id="ARBA00022679"/>
    </source>
</evidence>
<evidence type="ECO:0000256" key="6">
    <source>
        <dbReference type="ARBA" id="ARBA00047942"/>
    </source>
</evidence>
<dbReference type="EMBL" id="JBBKZS010000007">
    <property type="protein sequence ID" value="MEJ8856357.1"/>
    <property type="molecule type" value="Genomic_DNA"/>
</dbReference>
<dbReference type="EC" id="2.1.1.72" evidence="2"/>